<dbReference type="Proteomes" id="UP000308600">
    <property type="component" value="Unassembled WGS sequence"/>
</dbReference>
<sequence length="819" mass="92896">MTTQVLERDLHSLLKWHPELSYPPGSKGTTPPSKFSQHLDDGLILKRIVYDPQIIPNLCKAVDDRLQGFDIQTKLRSSCLPFPQDPELFEKTTITSESQCVDYYDKTLSPFYAAVATALVVGQFGTENNSVFSWTARDTTEPEQKGNIPDGVLRLNDDHPAVQKNLLKHLKGLATWEFKRPQVLDNGLRKALQKLIDEEEFRWCRCTIVNASNVTTHEDKCLFKQHFTPEGAYLYNLRPLGPDALPESPVNSEDDAGGPRFRPIHSTTLIDKAHSIFQQLWTNGVMGDFTYTSLDSVEYQMIGLRHRASQTLFVTGFIKNTETKYHTKIAVGLYFAAWEDALKRDALIDSAIMAQSKQFVGCSPENRYEFETIVRHWKAPSSKPPSYGRSITDSETDVEQRLRQCHSIFLVAPIPQKEGACHLILPELPYIWLRVDPETHELWFPPVNDEDLPDIDNVVGDVNETGAEDDGNHEEDTEEEEDETQSDVANAQGHKGDNLSVHDIMKAAIVEESAPYADRFVDELDHPSSQPSSYCLDGPGSVLEDAPTFNPTIGWDLPPADSIEVFTTADISHHEFNARVRFDNRYLLDDRITVKIYRIDLRKKELMKEDIAKLQQDYEIMKTTQERTKTEDNPFTVYGVFAYKHAIRTMDKCPETGGRLYRLATLSRKSRKDVPARYFAILTTSTGRSLSESRIQLTPDQIAGFAKALARRHTEGYLHGNMNRDNLRIMADGSLCIIGWTDTAHYVVDMAFKIRGNKEAGKLEFIIRDRQDKLKASNLGEQPTPSSSRVKVKRKAEDRISQDRELKKLIPDGEGSTQE</sequence>
<gene>
    <name evidence="1" type="ORF">BDN72DRAFT_896824</name>
</gene>
<reference evidence="1 2" key="1">
    <citation type="journal article" date="2019" name="Nat. Ecol. Evol.">
        <title>Megaphylogeny resolves global patterns of mushroom evolution.</title>
        <authorList>
            <person name="Varga T."/>
            <person name="Krizsan K."/>
            <person name="Foldi C."/>
            <person name="Dima B."/>
            <person name="Sanchez-Garcia M."/>
            <person name="Sanchez-Ramirez S."/>
            <person name="Szollosi G.J."/>
            <person name="Szarkandi J.G."/>
            <person name="Papp V."/>
            <person name="Albert L."/>
            <person name="Andreopoulos W."/>
            <person name="Angelini C."/>
            <person name="Antonin V."/>
            <person name="Barry K.W."/>
            <person name="Bougher N.L."/>
            <person name="Buchanan P."/>
            <person name="Buyck B."/>
            <person name="Bense V."/>
            <person name="Catcheside P."/>
            <person name="Chovatia M."/>
            <person name="Cooper J."/>
            <person name="Damon W."/>
            <person name="Desjardin D."/>
            <person name="Finy P."/>
            <person name="Geml J."/>
            <person name="Haridas S."/>
            <person name="Hughes K."/>
            <person name="Justo A."/>
            <person name="Karasinski D."/>
            <person name="Kautmanova I."/>
            <person name="Kiss B."/>
            <person name="Kocsube S."/>
            <person name="Kotiranta H."/>
            <person name="LaButti K.M."/>
            <person name="Lechner B.E."/>
            <person name="Liimatainen K."/>
            <person name="Lipzen A."/>
            <person name="Lukacs Z."/>
            <person name="Mihaltcheva S."/>
            <person name="Morgado L.N."/>
            <person name="Niskanen T."/>
            <person name="Noordeloos M.E."/>
            <person name="Ohm R.A."/>
            <person name="Ortiz-Santana B."/>
            <person name="Ovrebo C."/>
            <person name="Racz N."/>
            <person name="Riley R."/>
            <person name="Savchenko A."/>
            <person name="Shiryaev A."/>
            <person name="Soop K."/>
            <person name="Spirin V."/>
            <person name="Szebenyi C."/>
            <person name="Tomsovsky M."/>
            <person name="Tulloss R.E."/>
            <person name="Uehling J."/>
            <person name="Grigoriev I.V."/>
            <person name="Vagvolgyi C."/>
            <person name="Papp T."/>
            <person name="Martin F.M."/>
            <person name="Miettinen O."/>
            <person name="Hibbett D.S."/>
            <person name="Nagy L.G."/>
        </authorList>
    </citation>
    <scope>NUCLEOTIDE SEQUENCE [LARGE SCALE GENOMIC DNA]</scope>
    <source>
        <strain evidence="1 2">NL-1719</strain>
    </source>
</reference>
<protein>
    <submittedName>
        <fullName evidence="1">Uncharacterized protein</fullName>
    </submittedName>
</protein>
<dbReference type="EMBL" id="ML208320">
    <property type="protein sequence ID" value="TFK70023.1"/>
    <property type="molecule type" value="Genomic_DNA"/>
</dbReference>
<evidence type="ECO:0000313" key="2">
    <source>
        <dbReference type="Proteomes" id="UP000308600"/>
    </source>
</evidence>
<name>A0ACD3AWD4_9AGAR</name>
<evidence type="ECO:0000313" key="1">
    <source>
        <dbReference type="EMBL" id="TFK70023.1"/>
    </source>
</evidence>
<keyword evidence="2" id="KW-1185">Reference proteome</keyword>
<accession>A0ACD3AWD4</accession>
<organism evidence="1 2">
    <name type="scientific">Pluteus cervinus</name>
    <dbReference type="NCBI Taxonomy" id="181527"/>
    <lineage>
        <taxon>Eukaryota</taxon>
        <taxon>Fungi</taxon>
        <taxon>Dikarya</taxon>
        <taxon>Basidiomycota</taxon>
        <taxon>Agaricomycotina</taxon>
        <taxon>Agaricomycetes</taxon>
        <taxon>Agaricomycetidae</taxon>
        <taxon>Agaricales</taxon>
        <taxon>Pluteineae</taxon>
        <taxon>Pluteaceae</taxon>
        <taxon>Pluteus</taxon>
    </lineage>
</organism>
<proteinExistence type="predicted"/>